<feature type="compositionally biased region" description="Acidic residues" evidence="2">
    <location>
        <begin position="352"/>
        <end position="375"/>
    </location>
</feature>
<evidence type="ECO:0000313" key="4">
    <source>
        <dbReference type="Proteomes" id="UP001313282"/>
    </source>
</evidence>
<keyword evidence="1" id="KW-0175">Coiled coil</keyword>
<gene>
    <name evidence="3" type="ORF">TWF718_004748</name>
</gene>
<protein>
    <submittedName>
        <fullName evidence="3">Uncharacterized protein</fullName>
    </submittedName>
</protein>
<feature type="compositionally biased region" description="Basic residues" evidence="2">
    <location>
        <begin position="1020"/>
        <end position="1031"/>
    </location>
</feature>
<dbReference type="EMBL" id="JAVHNR010000002">
    <property type="protein sequence ID" value="KAK6351591.1"/>
    <property type="molecule type" value="Genomic_DNA"/>
</dbReference>
<proteinExistence type="predicted"/>
<feature type="region of interest" description="Disordered" evidence="2">
    <location>
        <begin position="178"/>
        <end position="197"/>
    </location>
</feature>
<feature type="compositionally biased region" description="Gly residues" evidence="2">
    <location>
        <begin position="525"/>
        <end position="535"/>
    </location>
</feature>
<name>A0AAN8NZZ5_9PEZI</name>
<reference evidence="3 4" key="1">
    <citation type="submission" date="2019-10" db="EMBL/GenBank/DDBJ databases">
        <authorList>
            <person name="Palmer J.M."/>
        </authorList>
    </citation>
    <scope>NUCLEOTIDE SEQUENCE [LARGE SCALE GENOMIC DNA]</scope>
    <source>
        <strain evidence="3 4">TWF718</strain>
    </source>
</reference>
<accession>A0AAN8NZZ5</accession>
<feature type="region of interest" description="Disordered" evidence="2">
    <location>
        <begin position="997"/>
        <end position="1084"/>
    </location>
</feature>
<sequence>MASVANKEDIPLSLDPFRDSPLQLYSPHSGSLGSIPPLHTPISHSIDETPSKSYINTPINTPYPLGLSTYLSPASDTPGINLQDSNSQASRNNIQFTGNINPGHRSIIEAILKTDWSSGDLEGQENSIVMDHSGIPMDSPPLASSTPAQISILPYEGSIHSGDLIYDKKTKLFENHKQDGEQEQGMEQTSAKNEDDNRSVINILGEIEFVPEGAGTSQNVTMEDAEAPVPVPTTPTMGLRRALTRAQSTIKKATLQEEVMAFPQTEPRRPVKAISKTPIQPLDAPALYKAGNDTGNTHRTWGWYDSTSFSSLDCLKEVGTPVKKTGKGKGSEKGKNAKTDELMEEKNLPSEGSEEIEESENNEGSDFECSGDEGDNTPSKKPKTAKGKNAGRKPGKGEESSSEEEPEGGEDNEPGDEEEEKPAPKKHKKSQVAPKNRRKKQKNEDEGAFKPKKDSSDVEEEYETSKPKRGRKSAKVEETVDNDEENMEGVEGVKEKGKAASRNDTNQESSDKNSEDDESEEEEGGNNGIGSGSGSDDGDDGNGNNQSGSEEDHDGEEEDEDNEEEEEEEEEKEEQTPQGSVTVAHTPGTKKNIGSLRSSIPNPNSLKSYDKHLMKRMSVESQRSKTGEQSGLRKAQADKAFEIQEQFKRDGSLREVQLSGFVPSESGWGRERTKKVPPAPPTFKFPETAEGVAGNEGSSQVRGPSKTKRDVGDIERRTERVFPITQKELETAIATIKNSDEALRKAESKGEKYRLKKRRAAKKIASLQNKVRKLEEELEEAGSDCAQLELKLAARNAIGHDTLSYLYKDPEVDYLTYGELGLTRGVVSDEDMTTSRLRNIGGAPLDVQKFDRPPFHSPLKQNPFRHEAMYQRREIINSLTFPGNVMLIDHGTDYFFVCCFCSKVSPVNLLFFQDEIVWLSLKCLVCDAHNCCVKCKRWTAPKPSSNLPGTSTAIELLNGPKGKDSYESSLYLRGIWCDYLRQKKDLKISDEDLETSSEASFGTEYPDEGLTWETTDNKSKHAGLRSVGKRKGGNEEGAHESKRRRIGEILEKRRVARQLPLPDAADEGDEEYDEDGDEYNWLNR</sequence>
<feature type="compositionally biased region" description="Basic and acidic residues" evidence="2">
    <location>
        <begin position="1032"/>
        <end position="1053"/>
    </location>
</feature>
<feature type="compositionally biased region" description="Basic and acidic residues" evidence="2">
    <location>
        <begin position="329"/>
        <end position="348"/>
    </location>
</feature>
<feature type="compositionally biased region" description="Basic residues" evidence="2">
    <location>
        <begin position="424"/>
        <end position="441"/>
    </location>
</feature>
<keyword evidence="4" id="KW-1185">Reference proteome</keyword>
<feature type="coiled-coil region" evidence="1">
    <location>
        <begin position="729"/>
        <end position="791"/>
    </location>
</feature>
<feature type="region of interest" description="Disordered" evidence="2">
    <location>
        <begin position="663"/>
        <end position="712"/>
    </location>
</feature>
<comment type="caution">
    <text evidence="3">The sequence shown here is derived from an EMBL/GenBank/DDBJ whole genome shotgun (WGS) entry which is preliminary data.</text>
</comment>
<dbReference type="Proteomes" id="UP001313282">
    <property type="component" value="Unassembled WGS sequence"/>
</dbReference>
<feature type="compositionally biased region" description="Acidic residues" evidence="2">
    <location>
        <begin position="514"/>
        <end position="524"/>
    </location>
</feature>
<evidence type="ECO:0000256" key="1">
    <source>
        <dbReference type="SAM" id="Coils"/>
    </source>
</evidence>
<organism evidence="3 4">
    <name type="scientific">Orbilia javanica</name>
    <dbReference type="NCBI Taxonomy" id="47235"/>
    <lineage>
        <taxon>Eukaryota</taxon>
        <taxon>Fungi</taxon>
        <taxon>Dikarya</taxon>
        <taxon>Ascomycota</taxon>
        <taxon>Pezizomycotina</taxon>
        <taxon>Orbiliomycetes</taxon>
        <taxon>Orbiliales</taxon>
        <taxon>Orbiliaceae</taxon>
        <taxon>Orbilia</taxon>
    </lineage>
</organism>
<feature type="compositionally biased region" description="Basic residues" evidence="2">
    <location>
        <begin position="380"/>
        <end position="394"/>
    </location>
</feature>
<feature type="region of interest" description="Disordered" evidence="2">
    <location>
        <begin position="320"/>
        <end position="635"/>
    </location>
</feature>
<feature type="compositionally biased region" description="Polar residues" evidence="2">
    <location>
        <begin position="595"/>
        <end position="607"/>
    </location>
</feature>
<feature type="compositionally biased region" description="Basic and acidic residues" evidence="2">
    <location>
        <begin position="442"/>
        <end position="456"/>
    </location>
</feature>
<evidence type="ECO:0000313" key="3">
    <source>
        <dbReference type="EMBL" id="KAK6351591.1"/>
    </source>
</evidence>
<feature type="compositionally biased region" description="Acidic residues" evidence="2">
    <location>
        <begin position="479"/>
        <end position="488"/>
    </location>
</feature>
<feature type="compositionally biased region" description="Acidic residues" evidence="2">
    <location>
        <begin position="549"/>
        <end position="573"/>
    </location>
</feature>
<evidence type="ECO:0000256" key="2">
    <source>
        <dbReference type="SAM" id="MobiDB-lite"/>
    </source>
</evidence>
<dbReference type="AlphaFoldDB" id="A0AAN8NZZ5"/>
<feature type="compositionally biased region" description="Acidic residues" evidence="2">
    <location>
        <begin position="400"/>
        <end position="420"/>
    </location>
</feature>
<feature type="compositionally biased region" description="Acidic residues" evidence="2">
    <location>
        <begin position="1064"/>
        <end position="1078"/>
    </location>
</feature>